<evidence type="ECO:0000259" key="1">
    <source>
        <dbReference type="Pfam" id="PF11412"/>
    </source>
</evidence>
<gene>
    <name evidence="2" type="ORF">B6A10_05480</name>
</gene>
<dbReference type="InterPro" id="IPR028250">
    <property type="entry name" value="DsbDN"/>
</dbReference>
<dbReference type="Proteomes" id="UP000661715">
    <property type="component" value="Unassembled WGS sequence"/>
</dbReference>
<evidence type="ECO:0000313" key="2">
    <source>
        <dbReference type="EMBL" id="MBD0724624.1"/>
    </source>
</evidence>
<feature type="domain" description="Thiol:disulfide interchange protein DsbD N-terminal" evidence="1">
    <location>
        <begin position="29"/>
        <end position="143"/>
    </location>
</feature>
<sequence>MKKILLLFAFMIAFIGQAQILKPVKWSTAVKKISATEYELIATATIEKGWHLYSQAIPENGPKPTKFVFPANPKFLKKGNTMEEKGHTVQDPIFEMQIKYFETKASFKQRIRLKGKAPFKVKATVEYMVCDDSRCLPPTEEDLAFSIK</sequence>
<dbReference type="Pfam" id="PF11412">
    <property type="entry name" value="DsbD_N"/>
    <property type="match status" value="1"/>
</dbReference>
<dbReference type="Gene3D" id="2.60.40.1250">
    <property type="entry name" value="Thiol:disulfide interchange protein DsbD, N-terminal domain"/>
    <property type="match status" value="1"/>
</dbReference>
<comment type="caution">
    <text evidence="2">The sequence shown here is derived from an EMBL/GenBank/DDBJ whole genome shotgun (WGS) entry which is preliminary data.</text>
</comment>
<dbReference type="EMBL" id="NASZ01000005">
    <property type="protein sequence ID" value="MBD0724624.1"/>
    <property type="molecule type" value="Genomic_DNA"/>
</dbReference>
<dbReference type="PANTHER" id="PTHR32234:SF0">
    <property type="entry name" value="THIOL:DISULFIDE INTERCHANGE PROTEIN DSBD"/>
    <property type="match status" value="1"/>
</dbReference>
<organism evidence="2 3">
    <name type="scientific">Flavobacterium pokkalii</name>
    <dbReference type="NCBI Taxonomy" id="1940408"/>
    <lineage>
        <taxon>Bacteria</taxon>
        <taxon>Pseudomonadati</taxon>
        <taxon>Bacteroidota</taxon>
        <taxon>Flavobacteriia</taxon>
        <taxon>Flavobacteriales</taxon>
        <taxon>Flavobacteriaceae</taxon>
        <taxon>Flavobacterium</taxon>
    </lineage>
</organism>
<dbReference type="RefSeq" id="WP_026713347.1">
    <property type="nucleotide sequence ID" value="NZ_NASZ01000005.1"/>
</dbReference>
<accession>A0ABR7URQ8</accession>
<dbReference type="PANTHER" id="PTHR32234">
    <property type="entry name" value="THIOL:DISULFIDE INTERCHANGE PROTEIN DSBD"/>
    <property type="match status" value="1"/>
</dbReference>
<protein>
    <submittedName>
        <fullName evidence="2">Cytochrome C biogenesis protein</fullName>
    </submittedName>
</protein>
<dbReference type="InterPro" id="IPR036929">
    <property type="entry name" value="DsbDN_sf"/>
</dbReference>
<evidence type="ECO:0000313" key="3">
    <source>
        <dbReference type="Proteomes" id="UP000661715"/>
    </source>
</evidence>
<name>A0ABR7URQ8_9FLAO</name>
<proteinExistence type="predicted"/>
<reference evidence="2 3" key="1">
    <citation type="journal article" date="2020" name="Microbiol. Res.">
        <title>Flavobacterium pokkalii sp. nov., a novel plant growth promoting native rhizobacteria isolated from pokkali rice grown in coastal saline affected agricultural regions of southern India, Kerala.</title>
        <authorList>
            <person name="Menon R.R."/>
            <person name="Kumari S."/>
            <person name="Viver T."/>
            <person name="Rameshkumar N."/>
        </authorList>
    </citation>
    <scope>NUCLEOTIDE SEQUENCE [LARGE SCALE GENOMIC DNA]</scope>
    <source>
        <strain evidence="2 3">L1I52</strain>
    </source>
</reference>
<keyword evidence="3" id="KW-1185">Reference proteome</keyword>